<dbReference type="STRING" id="318479.A0A0N4ULG0"/>
<protein>
    <submittedName>
        <fullName evidence="6">Ras-associating domain-containing protein</fullName>
    </submittedName>
</protein>
<name>A0A0N4ULG0_DRAME</name>
<dbReference type="GO" id="GO:0045743">
    <property type="term" value="P:positive regulation of fibroblast growth factor receptor signaling pathway"/>
    <property type="evidence" value="ECO:0007669"/>
    <property type="project" value="TreeGrafter"/>
</dbReference>
<organism evidence="4 6">
    <name type="scientific">Dracunculus medinensis</name>
    <name type="common">Guinea worm</name>
    <dbReference type="NCBI Taxonomy" id="318479"/>
    <lineage>
        <taxon>Eukaryota</taxon>
        <taxon>Metazoa</taxon>
        <taxon>Ecdysozoa</taxon>
        <taxon>Nematoda</taxon>
        <taxon>Chromadorea</taxon>
        <taxon>Rhabditida</taxon>
        <taxon>Spirurina</taxon>
        <taxon>Dracunculoidea</taxon>
        <taxon>Dracunculidae</taxon>
        <taxon>Dracunculus</taxon>
    </lineage>
</organism>
<dbReference type="GO" id="GO:0007165">
    <property type="term" value="P:signal transduction"/>
    <property type="evidence" value="ECO:0007669"/>
    <property type="project" value="InterPro"/>
</dbReference>
<dbReference type="InterPro" id="IPR000159">
    <property type="entry name" value="RA_dom"/>
</dbReference>
<reference evidence="6" key="1">
    <citation type="submission" date="2017-02" db="UniProtKB">
        <authorList>
            <consortium name="WormBaseParasite"/>
        </authorList>
    </citation>
    <scope>IDENTIFICATION</scope>
</reference>
<accession>A0A0N4ULG0</accession>
<dbReference type="PANTHER" id="PTHR21298:SF2">
    <property type="entry name" value="GH01721P"/>
    <property type="match status" value="1"/>
</dbReference>
<dbReference type="CDD" id="cd17043">
    <property type="entry name" value="RA"/>
    <property type="match status" value="1"/>
</dbReference>
<feature type="domain" description="Ras-associating" evidence="2">
    <location>
        <begin position="160"/>
        <end position="238"/>
    </location>
</feature>
<feature type="region of interest" description="Disordered" evidence="1">
    <location>
        <begin position="9"/>
        <end position="29"/>
    </location>
</feature>
<dbReference type="Gene3D" id="3.10.20.90">
    <property type="entry name" value="Phosphatidylinositol 3-kinase Catalytic Subunit, Chain A, domain 1"/>
    <property type="match status" value="2"/>
</dbReference>
<dbReference type="EMBL" id="UYYG01000066">
    <property type="protein sequence ID" value="VDN52576.1"/>
    <property type="molecule type" value="Genomic_DNA"/>
</dbReference>
<evidence type="ECO:0000259" key="2">
    <source>
        <dbReference type="PROSITE" id="PS50200"/>
    </source>
</evidence>
<dbReference type="PANTHER" id="PTHR21298">
    <property type="entry name" value="GH01721P"/>
    <property type="match status" value="1"/>
</dbReference>
<dbReference type="Pfam" id="PF00788">
    <property type="entry name" value="RA"/>
    <property type="match status" value="2"/>
</dbReference>
<evidence type="ECO:0000313" key="5">
    <source>
        <dbReference type="Proteomes" id="UP000274756"/>
    </source>
</evidence>
<reference evidence="3 5" key="2">
    <citation type="submission" date="2018-11" db="EMBL/GenBank/DDBJ databases">
        <authorList>
            <consortium name="Pathogen Informatics"/>
        </authorList>
    </citation>
    <scope>NUCLEOTIDE SEQUENCE [LARGE SCALE GENOMIC DNA]</scope>
</reference>
<proteinExistence type="predicted"/>
<evidence type="ECO:0000256" key="1">
    <source>
        <dbReference type="SAM" id="MobiDB-lite"/>
    </source>
</evidence>
<gene>
    <name evidence="3" type="ORF">DME_LOCUS2549</name>
</gene>
<dbReference type="InterPro" id="IPR029071">
    <property type="entry name" value="Ubiquitin-like_domsf"/>
</dbReference>
<dbReference type="PROSITE" id="PS50200">
    <property type="entry name" value="RA"/>
    <property type="match status" value="2"/>
</dbReference>
<dbReference type="SUPFAM" id="SSF54236">
    <property type="entry name" value="Ubiquitin-like"/>
    <property type="match status" value="2"/>
</dbReference>
<evidence type="ECO:0000313" key="3">
    <source>
        <dbReference type="EMBL" id="VDN52576.1"/>
    </source>
</evidence>
<feature type="domain" description="Ras-associating" evidence="2">
    <location>
        <begin position="61"/>
        <end position="156"/>
    </location>
</feature>
<evidence type="ECO:0000313" key="4">
    <source>
        <dbReference type="Proteomes" id="UP000038040"/>
    </source>
</evidence>
<dbReference type="Proteomes" id="UP000274756">
    <property type="component" value="Unassembled WGS sequence"/>
</dbReference>
<dbReference type="Proteomes" id="UP000038040">
    <property type="component" value="Unplaced"/>
</dbReference>
<dbReference type="WBParaSite" id="DME_0000863401-mRNA-1">
    <property type="protein sequence ID" value="DME_0000863401-mRNA-1"/>
    <property type="gene ID" value="DME_0000863401"/>
</dbReference>
<sequence length="271" mass="31396">MLKYQIRPSNRLNHHGESSKSLFVPDGNPSSSCQDTVHIFNRSNSLTSLSSVESNESNEWGTLKLYMENVKADIDYKTLKISTNHTVRNVIENVISKFRFSCRDINLFEILMELRTMIDGQEVKTLLLLGPSCHPLELQRCHPSDMSRFMLTMNQNAVLVRIYDYSINDDSNYKSLLLSLRTTCYDAISMLLTISRMDRSPSRYRLFIETRPIEMQFCSYNIHSSSNNTDTYGRNNNEINQNSDEIGMNEFIADFYLNLNSNQIIVIRRIV</sequence>
<keyword evidence="5" id="KW-1185">Reference proteome</keyword>
<dbReference type="AlphaFoldDB" id="A0A0N4ULG0"/>
<dbReference type="GO" id="GO:0045742">
    <property type="term" value="P:positive regulation of epidermal growth factor receptor signaling pathway"/>
    <property type="evidence" value="ECO:0007669"/>
    <property type="project" value="TreeGrafter"/>
</dbReference>
<evidence type="ECO:0000313" key="6">
    <source>
        <dbReference type="WBParaSite" id="DME_0000863401-mRNA-1"/>
    </source>
</evidence>
<dbReference type="SMART" id="SM00314">
    <property type="entry name" value="RA"/>
    <property type="match status" value="1"/>
</dbReference>
<dbReference type="OrthoDB" id="3908708at2759"/>